<accession>A0A6I9N9E4</accession>
<dbReference type="GO" id="GO:0019369">
    <property type="term" value="P:arachidonate metabolic process"/>
    <property type="evidence" value="ECO:0007669"/>
    <property type="project" value="TreeGrafter"/>
</dbReference>
<evidence type="ECO:0000259" key="6">
    <source>
        <dbReference type="PROSITE" id="PS51635"/>
    </source>
</evidence>
<evidence type="ECO:0000256" key="4">
    <source>
        <dbReference type="PROSITE-ProRule" id="PRU01161"/>
    </source>
</evidence>
<feature type="short sequence motif" description="GXSXG" evidence="4">
    <location>
        <begin position="543"/>
        <end position="547"/>
    </location>
</feature>
<dbReference type="OrthoDB" id="630895at2759"/>
<sequence length="847" mass="93042">MSHKWAPNTWVKISRAFHLCQTHARKSAASLPLCGTSHCRVHVQQPYCYKVGYLSWRHIHHLRITGRKGWLCKANQVRQRLGLHTSTLNLNTSASRWSAGLSQHMSRVRNTLDTVSKAVSGRHTELLSKIARLKPNALKGVTKAEASVESAPKAEDSDFTLTPAPVNAAPTSTSTTPKLICNSSPASSSIPTSAATFDASATTSTRPHNSDKANVTGTILTVPKEKRVRRVVPAVKASPARKQEELKLSPGETEINSATSKQATALFHPSTFSVNLDDTYNYLAHHINTYFGSSTNTQDKKRDNVEISSASSQGRQTRDLIPVFGKPAYAATVIPPPKKGLGHYLSYSAPTVQAFVGSYIAPLVPRFRAADSKSADVEVKKSEEAPVKQVEATVSKEKKSAEEKANKLLLQREKIIARVSVDNRTRGLVQALRRASDVRVYINRVEDLSYHLLEFPDTSGVAVKERVIPCLLRLKQASDPGLRAAVREALALVGYHQPVKGRGIRILSIDGGGLRGLLALQTLHKLEALTGKPIYKLFDYICGVSTGAILGFMLGVFQIPLNECDDLYRKLGSDVFKQNVIVGTVKMGWNHAFYDSEAWENILREKMGSHLLVETSRNPECPKVPTMCPKTIGALRLPPPSLASLMRTGPCVFDPAASPQPCGPSASCLFNNPHSLSSYPPHHHTTPLPRDGGLLINNPTALAIHESKCLWPNTPLECVVSLGTGRAFDTPGKGTTSTSLKTKLNNIISSATDTEEVHVMLDAFLPNGTYFRFNPYMSEDISMDENRQEKLNLLQAEGLRYLERNEEKLKKVARILTREKGSVQKMTEWAQLRADMYNGVSFKSSKV</sequence>
<dbReference type="KEGG" id="ncc:104946809"/>
<feature type="short sequence motif" description="DGA/G" evidence="4">
    <location>
        <begin position="691"/>
        <end position="693"/>
    </location>
</feature>
<organism evidence="7 8">
    <name type="scientific">Notothenia coriiceps</name>
    <name type="common">black rockcod</name>
    <dbReference type="NCBI Taxonomy" id="8208"/>
    <lineage>
        <taxon>Eukaryota</taxon>
        <taxon>Metazoa</taxon>
        <taxon>Chordata</taxon>
        <taxon>Craniata</taxon>
        <taxon>Vertebrata</taxon>
        <taxon>Euteleostomi</taxon>
        <taxon>Actinopterygii</taxon>
        <taxon>Neopterygii</taxon>
        <taxon>Teleostei</taxon>
        <taxon>Neoteleostei</taxon>
        <taxon>Acanthomorphata</taxon>
        <taxon>Eupercaria</taxon>
        <taxon>Perciformes</taxon>
        <taxon>Notothenioidei</taxon>
        <taxon>Nototheniidae</taxon>
        <taxon>Notothenia</taxon>
    </lineage>
</organism>
<dbReference type="Pfam" id="PF01734">
    <property type="entry name" value="Patatin"/>
    <property type="match status" value="1"/>
</dbReference>
<protein>
    <submittedName>
        <fullName evidence="8">Calcium-independent phospholipase A2-gamma-like</fullName>
    </submittedName>
</protein>
<evidence type="ECO:0000256" key="2">
    <source>
        <dbReference type="ARBA" id="ARBA00022963"/>
    </source>
</evidence>
<reference evidence="8" key="1">
    <citation type="submission" date="2025-08" db="UniProtKB">
        <authorList>
            <consortium name="RefSeq"/>
        </authorList>
    </citation>
    <scope>IDENTIFICATION</scope>
    <source>
        <tissue evidence="8">Muscle</tissue>
    </source>
</reference>
<feature type="active site" description="Nucleophile" evidence="4">
    <location>
        <position position="545"/>
    </location>
</feature>
<dbReference type="InterPro" id="IPR002641">
    <property type="entry name" value="PNPLA_dom"/>
</dbReference>
<evidence type="ECO:0000256" key="5">
    <source>
        <dbReference type="SAM" id="MobiDB-lite"/>
    </source>
</evidence>
<dbReference type="GO" id="GO:0047499">
    <property type="term" value="F:calcium-independent phospholipase A2 activity"/>
    <property type="evidence" value="ECO:0007669"/>
    <property type="project" value="TreeGrafter"/>
</dbReference>
<evidence type="ECO:0000313" key="8">
    <source>
        <dbReference type="RefSeq" id="XP_010770996.1"/>
    </source>
</evidence>
<dbReference type="PROSITE" id="PS51635">
    <property type="entry name" value="PNPLA"/>
    <property type="match status" value="1"/>
</dbReference>
<dbReference type="Proteomes" id="UP000504611">
    <property type="component" value="Unplaced"/>
</dbReference>
<dbReference type="Gene3D" id="3.40.1090.10">
    <property type="entry name" value="Cytosolic phospholipase A2 catalytic domain"/>
    <property type="match status" value="1"/>
</dbReference>
<name>A0A6I9N9E4_9TELE</name>
<evidence type="ECO:0000313" key="7">
    <source>
        <dbReference type="Proteomes" id="UP000504611"/>
    </source>
</evidence>
<dbReference type="SUPFAM" id="SSF52151">
    <property type="entry name" value="FabD/lysophospholipase-like"/>
    <property type="match status" value="1"/>
</dbReference>
<dbReference type="AlphaFoldDB" id="A0A6I9N9E4"/>
<keyword evidence="1 4" id="KW-0378">Hydrolase</keyword>
<feature type="active site" description="Proton acceptor" evidence="4">
    <location>
        <position position="691"/>
    </location>
</feature>
<evidence type="ECO:0000256" key="1">
    <source>
        <dbReference type="ARBA" id="ARBA00022801"/>
    </source>
</evidence>
<dbReference type="GO" id="GO:0016020">
    <property type="term" value="C:membrane"/>
    <property type="evidence" value="ECO:0007669"/>
    <property type="project" value="TreeGrafter"/>
</dbReference>
<gene>
    <name evidence="8" type="primary">LOC104946809</name>
</gene>
<dbReference type="PANTHER" id="PTHR24185:SF1">
    <property type="entry name" value="CALCIUM-INDEPENDENT PHOSPHOLIPASE A2-GAMMA"/>
    <property type="match status" value="1"/>
</dbReference>
<keyword evidence="3 4" id="KW-0443">Lipid metabolism</keyword>
<keyword evidence="2 4" id="KW-0442">Lipid degradation</keyword>
<dbReference type="GeneID" id="104946809"/>
<dbReference type="RefSeq" id="XP_010770996.1">
    <property type="nucleotide sequence ID" value="XM_010772694.1"/>
</dbReference>
<evidence type="ECO:0000256" key="3">
    <source>
        <dbReference type="ARBA" id="ARBA00023098"/>
    </source>
</evidence>
<feature type="short sequence motif" description="GXGXXG" evidence="4">
    <location>
        <begin position="511"/>
        <end position="516"/>
    </location>
</feature>
<dbReference type="InterPro" id="IPR016035">
    <property type="entry name" value="Acyl_Trfase/lysoPLipase"/>
</dbReference>
<feature type="region of interest" description="Disordered" evidence="5">
    <location>
        <begin position="143"/>
        <end position="162"/>
    </location>
</feature>
<proteinExistence type="predicted"/>
<dbReference type="PANTHER" id="PTHR24185">
    <property type="entry name" value="CALCIUM-INDEPENDENT PHOSPHOLIPASE A2-GAMMA"/>
    <property type="match status" value="1"/>
</dbReference>
<keyword evidence="7" id="KW-1185">Reference proteome</keyword>
<dbReference type="GO" id="GO:0016042">
    <property type="term" value="P:lipid catabolic process"/>
    <property type="evidence" value="ECO:0007669"/>
    <property type="project" value="UniProtKB-UniRule"/>
</dbReference>
<feature type="domain" description="PNPLA" evidence="6">
    <location>
        <begin position="507"/>
        <end position="704"/>
    </location>
</feature>